<organism evidence="2 3">
    <name type="scientific">Parelaphostrongylus tenuis</name>
    <name type="common">Meningeal worm</name>
    <dbReference type="NCBI Taxonomy" id="148309"/>
    <lineage>
        <taxon>Eukaryota</taxon>
        <taxon>Metazoa</taxon>
        <taxon>Ecdysozoa</taxon>
        <taxon>Nematoda</taxon>
        <taxon>Chromadorea</taxon>
        <taxon>Rhabditida</taxon>
        <taxon>Rhabditina</taxon>
        <taxon>Rhabditomorpha</taxon>
        <taxon>Strongyloidea</taxon>
        <taxon>Metastrongylidae</taxon>
        <taxon>Parelaphostrongylus</taxon>
    </lineage>
</organism>
<sequence length="205" mass="23382">MTTKKSSITVVYVGRISNVRTYFPGTFGVILEKNRLVVMLAGDISRDLITFEPIDERTPMRNHTIATYAPMQQGVVMCLTRHMSTRHQIKATLSNIQKHRDVRRCLSDGDQGLMSSNSRVSEPSTPKRSRHTTDISPVREHPEHRDRALTELSTPHSRHVTETSQEDIPSLNEIEDDVIVDVCELEQEEEDDDDDDDDDDAEHDE</sequence>
<protein>
    <submittedName>
        <fullName evidence="2">Uncharacterized protein</fullName>
    </submittedName>
</protein>
<feature type="compositionally biased region" description="Polar residues" evidence="1">
    <location>
        <begin position="113"/>
        <end position="126"/>
    </location>
</feature>
<proteinExistence type="predicted"/>
<dbReference type="Proteomes" id="UP001196413">
    <property type="component" value="Unassembled WGS sequence"/>
</dbReference>
<feature type="region of interest" description="Disordered" evidence="1">
    <location>
        <begin position="107"/>
        <end position="205"/>
    </location>
</feature>
<keyword evidence="3" id="KW-1185">Reference proteome</keyword>
<dbReference type="AlphaFoldDB" id="A0AAD5ME12"/>
<comment type="caution">
    <text evidence="2">The sequence shown here is derived from an EMBL/GenBank/DDBJ whole genome shotgun (WGS) entry which is preliminary data.</text>
</comment>
<evidence type="ECO:0000313" key="2">
    <source>
        <dbReference type="EMBL" id="KAJ1356120.1"/>
    </source>
</evidence>
<accession>A0AAD5ME12</accession>
<name>A0AAD5ME12_PARTN</name>
<gene>
    <name evidence="2" type="ORF">KIN20_013770</name>
</gene>
<feature type="compositionally biased region" description="Acidic residues" evidence="1">
    <location>
        <begin position="173"/>
        <end position="205"/>
    </location>
</feature>
<evidence type="ECO:0000256" key="1">
    <source>
        <dbReference type="SAM" id="MobiDB-lite"/>
    </source>
</evidence>
<evidence type="ECO:0000313" key="3">
    <source>
        <dbReference type="Proteomes" id="UP001196413"/>
    </source>
</evidence>
<dbReference type="EMBL" id="JAHQIW010002694">
    <property type="protein sequence ID" value="KAJ1356120.1"/>
    <property type="molecule type" value="Genomic_DNA"/>
</dbReference>
<reference evidence="2" key="1">
    <citation type="submission" date="2021-06" db="EMBL/GenBank/DDBJ databases">
        <title>Parelaphostrongylus tenuis whole genome reference sequence.</title>
        <authorList>
            <person name="Garwood T.J."/>
            <person name="Larsen P.A."/>
            <person name="Fountain-Jones N.M."/>
            <person name="Garbe J.R."/>
            <person name="Macchietto M.G."/>
            <person name="Kania S.A."/>
            <person name="Gerhold R.W."/>
            <person name="Richards J.E."/>
            <person name="Wolf T.M."/>
        </authorList>
    </citation>
    <scope>NUCLEOTIDE SEQUENCE</scope>
    <source>
        <strain evidence="2">MNPRO001-30</strain>
        <tissue evidence="2">Meninges</tissue>
    </source>
</reference>
<feature type="compositionally biased region" description="Basic and acidic residues" evidence="1">
    <location>
        <begin position="131"/>
        <end position="149"/>
    </location>
</feature>